<dbReference type="RefSeq" id="WP_302722641.1">
    <property type="nucleotide sequence ID" value="NZ_JAULRU010000569.1"/>
</dbReference>
<evidence type="ECO:0000313" key="1">
    <source>
        <dbReference type="EMBL" id="MDX6849717.1"/>
    </source>
</evidence>
<keyword evidence="2" id="KW-1185">Reference proteome</keyword>
<dbReference type="Pfam" id="PF11456">
    <property type="entry name" value="DUF3019"/>
    <property type="match status" value="1"/>
</dbReference>
<dbReference type="InterPro" id="IPR021559">
    <property type="entry name" value="DUF3019"/>
</dbReference>
<gene>
    <name evidence="1" type="ORF">SCD92_10115</name>
</gene>
<organism evidence="1 2">
    <name type="scientific">Gilvimarinus gilvus</name>
    <dbReference type="NCBI Taxonomy" id="3058038"/>
    <lineage>
        <taxon>Bacteria</taxon>
        <taxon>Pseudomonadati</taxon>
        <taxon>Pseudomonadota</taxon>
        <taxon>Gammaproteobacteria</taxon>
        <taxon>Cellvibrionales</taxon>
        <taxon>Cellvibrionaceae</taxon>
        <taxon>Gilvimarinus</taxon>
    </lineage>
</organism>
<accession>A0ABU4RXU5</accession>
<evidence type="ECO:0000313" key="2">
    <source>
        <dbReference type="Proteomes" id="UP001273505"/>
    </source>
</evidence>
<name>A0ABU4RXU5_9GAMM</name>
<proteinExistence type="predicted"/>
<protein>
    <submittedName>
        <fullName evidence="1">DUF3019 domain-containing protein</fullName>
    </submittedName>
</protein>
<comment type="caution">
    <text evidence="1">The sequence shown here is derived from an EMBL/GenBank/DDBJ whole genome shotgun (WGS) entry which is preliminary data.</text>
</comment>
<dbReference type="Proteomes" id="UP001273505">
    <property type="component" value="Unassembled WGS sequence"/>
</dbReference>
<dbReference type="EMBL" id="JAXAFO010000014">
    <property type="protein sequence ID" value="MDX6849717.1"/>
    <property type="molecule type" value="Genomic_DNA"/>
</dbReference>
<sequence length="122" mass="14268">MLAISGICWGQEGDEAQVELTVQPSLCILERGETLCRDKVEVRWQTVRLYSVCLFEAGQPEPLSCWDESRSGEYLSQLHTEDDIHFQLIEMAERQVLASRAFEVVADAQRYRRRRRNPWSFF</sequence>
<reference evidence="1 2" key="1">
    <citation type="submission" date="2023-11" db="EMBL/GenBank/DDBJ databases">
        <title>Gilvimarinus fulvus sp. nov., isolated from the surface of Kelp.</title>
        <authorList>
            <person name="Sun Y.Y."/>
            <person name="Gong Y."/>
            <person name="Du Z.J."/>
        </authorList>
    </citation>
    <scope>NUCLEOTIDE SEQUENCE [LARGE SCALE GENOMIC DNA]</scope>
    <source>
        <strain evidence="1 2">SDUM040013</strain>
    </source>
</reference>